<dbReference type="CDD" id="cd04164">
    <property type="entry name" value="trmE"/>
    <property type="match status" value="1"/>
</dbReference>
<dbReference type="GO" id="GO:0016787">
    <property type="term" value="F:hydrolase activity"/>
    <property type="evidence" value="ECO:0007669"/>
    <property type="project" value="UniProtKB-KW"/>
</dbReference>
<dbReference type="GO" id="GO:0005829">
    <property type="term" value="C:cytosol"/>
    <property type="evidence" value="ECO:0007669"/>
    <property type="project" value="TreeGrafter"/>
</dbReference>
<dbReference type="Gene3D" id="3.30.1360.120">
    <property type="entry name" value="Probable tRNA modification gtpase trme, domain 1"/>
    <property type="match status" value="1"/>
</dbReference>
<accession>A0A518AVJ6</accession>
<dbReference type="OrthoDB" id="9805918at2"/>
<dbReference type="GO" id="GO:0002098">
    <property type="term" value="P:tRNA wobble uridine modification"/>
    <property type="evidence" value="ECO:0007669"/>
    <property type="project" value="TreeGrafter"/>
</dbReference>
<keyword evidence="3" id="KW-1185">Reference proteome</keyword>
<dbReference type="InterPro" id="IPR027266">
    <property type="entry name" value="TrmE/GcvT-like"/>
</dbReference>
<dbReference type="NCBIfam" id="TIGR00231">
    <property type="entry name" value="small_GTP"/>
    <property type="match status" value="1"/>
</dbReference>
<proteinExistence type="predicted"/>
<dbReference type="SUPFAM" id="SSF103025">
    <property type="entry name" value="Folate-binding domain"/>
    <property type="match status" value="1"/>
</dbReference>
<dbReference type="GO" id="GO:0005525">
    <property type="term" value="F:GTP binding"/>
    <property type="evidence" value="ECO:0007669"/>
    <property type="project" value="InterPro"/>
</dbReference>
<dbReference type="Gene3D" id="1.20.120.430">
    <property type="entry name" value="tRNA modification GTPase MnmE domain 2"/>
    <property type="match status" value="1"/>
</dbReference>
<evidence type="ECO:0000313" key="2">
    <source>
        <dbReference type="EMBL" id="QDU58728.1"/>
    </source>
</evidence>
<dbReference type="GO" id="GO:0030488">
    <property type="term" value="P:tRNA methylation"/>
    <property type="evidence" value="ECO:0007669"/>
    <property type="project" value="TreeGrafter"/>
</dbReference>
<dbReference type="InterPro" id="IPR027417">
    <property type="entry name" value="P-loop_NTPase"/>
</dbReference>
<dbReference type="EC" id="3.6.5.-" evidence="2"/>
<name>A0A518AVJ6_9BACT</name>
<reference evidence="2 3" key="1">
    <citation type="submission" date="2019-02" db="EMBL/GenBank/DDBJ databases">
        <title>Deep-cultivation of Planctomycetes and their phenomic and genomic characterization uncovers novel biology.</title>
        <authorList>
            <person name="Wiegand S."/>
            <person name="Jogler M."/>
            <person name="Boedeker C."/>
            <person name="Pinto D."/>
            <person name="Vollmers J."/>
            <person name="Rivas-Marin E."/>
            <person name="Kohn T."/>
            <person name="Peeters S.H."/>
            <person name="Heuer A."/>
            <person name="Rast P."/>
            <person name="Oberbeckmann S."/>
            <person name="Bunk B."/>
            <person name="Jeske O."/>
            <person name="Meyerdierks A."/>
            <person name="Storesund J.E."/>
            <person name="Kallscheuer N."/>
            <person name="Luecker S."/>
            <person name="Lage O.M."/>
            <person name="Pohl T."/>
            <person name="Merkel B.J."/>
            <person name="Hornburger P."/>
            <person name="Mueller R.-W."/>
            <person name="Bruemmer F."/>
            <person name="Labrenz M."/>
            <person name="Spormann A.M."/>
            <person name="Op den Camp H."/>
            <person name="Overmann J."/>
            <person name="Amann R."/>
            <person name="Jetten M.S.M."/>
            <person name="Mascher T."/>
            <person name="Medema M.H."/>
            <person name="Devos D.P."/>
            <person name="Kaster A.-K."/>
            <person name="Ovreas L."/>
            <person name="Rohde M."/>
            <person name="Galperin M.Y."/>
            <person name="Jogler C."/>
        </authorList>
    </citation>
    <scope>NUCLEOTIDE SEQUENCE [LARGE SCALE GENOMIC DNA]</scope>
    <source>
        <strain evidence="2 3">Pan181</strain>
    </source>
</reference>
<dbReference type="Proteomes" id="UP000315750">
    <property type="component" value="Chromosome"/>
</dbReference>
<evidence type="ECO:0000259" key="1">
    <source>
        <dbReference type="Pfam" id="PF01926"/>
    </source>
</evidence>
<dbReference type="InterPro" id="IPR005225">
    <property type="entry name" value="Small_GTP-bd"/>
</dbReference>
<evidence type="ECO:0000313" key="3">
    <source>
        <dbReference type="Proteomes" id="UP000315750"/>
    </source>
</evidence>
<dbReference type="PANTHER" id="PTHR42714:SF2">
    <property type="entry name" value="TRNA MODIFICATION GTPASE GTPBP3, MITOCHONDRIAL"/>
    <property type="match status" value="1"/>
</dbReference>
<dbReference type="InterPro" id="IPR006073">
    <property type="entry name" value="GTP-bd"/>
</dbReference>
<dbReference type="KEGG" id="amuc:Pan181_49680"/>
<feature type="domain" description="G" evidence="1">
    <location>
        <begin position="184"/>
        <end position="299"/>
    </location>
</feature>
<keyword evidence="2" id="KW-0378">Hydrolase</keyword>
<gene>
    <name evidence="2" type="primary">mnmE_3</name>
    <name evidence="2" type="ORF">Pan181_49680</name>
</gene>
<dbReference type="InterPro" id="IPR031168">
    <property type="entry name" value="G_TrmE"/>
</dbReference>
<dbReference type="AlphaFoldDB" id="A0A518AVJ6"/>
<dbReference type="PANTHER" id="PTHR42714">
    <property type="entry name" value="TRNA MODIFICATION GTPASE GTPBP3"/>
    <property type="match status" value="1"/>
</dbReference>
<dbReference type="Gene3D" id="3.40.50.300">
    <property type="entry name" value="P-loop containing nucleotide triphosphate hydrolases"/>
    <property type="match status" value="1"/>
</dbReference>
<dbReference type="InterPro" id="IPR027368">
    <property type="entry name" value="MnmE_dom2"/>
</dbReference>
<protein>
    <submittedName>
        <fullName evidence="2">tRNA modification GTPase MnmE</fullName>
        <ecNumber evidence="2">3.6.5.-</ecNumber>
    </submittedName>
</protein>
<organism evidence="2 3">
    <name type="scientific">Aeoliella mucimassa</name>
    <dbReference type="NCBI Taxonomy" id="2527972"/>
    <lineage>
        <taxon>Bacteria</taxon>
        <taxon>Pseudomonadati</taxon>
        <taxon>Planctomycetota</taxon>
        <taxon>Planctomycetia</taxon>
        <taxon>Pirellulales</taxon>
        <taxon>Lacipirellulaceae</taxon>
        <taxon>Aeoliella</taxon>
    </lineage>
</organism>
<dbReference type="SUPFAM" id="SSF52540">
    <property type="entry name" value="P-loop containing nucleoside triphosphate hydrolases"/>
    <property type="match status" value="1"/>
</dbReference>
<dbReference type="RefSeq" id="WP_145251109.1">
    <property type="nucleotide sequence ID" value="NZ_CP036278.1"/>
</dbReference>
<dbReference type="Pfam" id="PF01926">
    <property type="entry name" value="MMR_HSR1"/>
    <property type="match status" value="1"/>
</dbReference>
<sequence>MTATDTTVCLLTADGRGAVAVLAVEGPGADSAVARWFRSASGWQLAKLPLGRIAFGRWAADDGEEVVIVRTESGLEIQCHGGIAASRAIVQSLVESGVARLDSAGWQQQHARDSIAAQAAERLGLCATERAALVLLDQYNGALRAELEQAIAAIERGDYSQAEQQLSTLAKRWEVGRILTTPARVVLTGPPNVGKSSLINALVGYQRAIVFDTPGTTRDVVTASTAIEGWAVDLVDTAGLRQATDGVEQSGIELAQAELANADLVVLVGEAEQWLADQPPAFEFAQWFADRPTVRVANKCDRLTNQSQELLCKHASELILTSAIEPHGAAPLLEAIAGRVVPSMLEPQAAVPFTLEQQQAILAACNLLTSNQPETAALLLQALL</sequence>
<dbReference type="EMBL" id="CP036278">
    <property type="protein sequence ID" value="QDU58728.1"/>
    <property type="molecule type" value="Genomic_DNA"/>
</dbReference>